<reference evidence="2 3" key="1">
    <citation type="journal article" date="2024" name="Proc. Natl. Acad. Sci. U.S.A.">
        <title>The evolutionary genomics of adaptation to stress in wild rhizobium bacteria.</title>
        <authorList>
            <person name="Kehlet-Delgado H."/>
            <person name="Montoya A.P."/>
            <person name="Jensen K.T."/>
            <person name="Wendlandt C.E."/>
            <person name="Dexheimer C."/>
            <person name="Roberts M."/>
            <person name="Torres Martinez L."/>
            <person name="Friesen M.L."/>
            <person name="Griffitts J.S."/>
            <person name="Porter S.S."/>
        </authorList>
    </citation>
    <scope>NUCLEOTIDE SEQUENCE [LARGE SCALE GENOMIC DNA]</scope>
    <source>
        <strain evidence="2 3">M0729</strain>
    </source>
</reference>
<gene>
    <name evidence="2" type="ORF">NKI33_33740</name>
</gene>
<proteinExistence type="predicted"/>
<dbReference type="Proteomes" id="UP001464387">
    <property type="component" value="Unassembled WGS sequence"/>
</dbReference>
<accession>A0ABV1YRN4</accession>
<protein>
    <recommendedName>
        <fullName evidence="4">Reverse transcriptase domain-containing protein</fullName>
    </recommendedName>
</protein>
<keyword evidence="3" id="KW-1185">Reference proteome</keyword>
<evidence type="ECO:0008006" key="4">
    <source>
        <dbReference type="Google" id="ProtNLM"/>
    </source>
</evidence>
<evidence type="ECO:0000256" key="1">
    <source>
        <dbReference type="SAM" id="MobiDB-lite"/>
    </source>
</evidence>
<dbReference type="InterPro" id="IPR043502">
    <property type="entry name" value="DNA/RNA_pol_sf"/>
</dbReference>
<evidence type="ECO:0000313" key="2">
    <source>
        <dbReference type="EMBL" id="MER8937863.1"/>
    </source>
</evidence>
<evidence type="ECO:0000313" key="3">
    <source>
        <dbReference type="Proteomes" id="UP001464387"/>
    </source>
</evidence>
<dbReference type="RefSeq" id="WP_352658230.1">
    <property type="nucleotide sequence ID" value="NZ_JAMYMY010000089.1"/>
</dbReference>
<dbReference type="EMBL" id="JAMYPJ010000148">
    <property type="protein sequence ID" value="MER8937863.1"/>
    <property type="molecule type" value="Genomic_DNA"/>
</dbReference>
<name>A0ABV1YRN4_9HYPH</name>
<organism evidence="2 3">
    <name type="scientific">Mesorhizobium opportunistum</name>
    <dbReference type="NCBI Taxonomy" id="593909"/>
    <lineage>
        <taxon>Bacteria</taxon>
        <taxon>Pseudomonadati</taxon>
        <taxon>Pseudomonadota</taxon>
        <taxon>Alphaproteobacteria</taxon>
        <taxon>Hyphomicrobiales</taxon>
        <taxon>Phyllobacteriaceae</taxon>
        <taxon>Mesorhizobium</taxon>
    </lineage>
</organism>
<feature type="region of interest" description="Disordered" evidence="1">
    <location>
        <begin position="1"/>
        <end position="21"/>
    </location>
</feature>
<sequence length="54" mass="5668">MVAGCVLESGEKQETDRGTPQGAGISPLLANIFLHYILDLWATNGVGAMHTVAL</sequence>
<dbReference type="SUPFAM" id="SSF56672">
    <property type="entry name" value="DNA/RNA polymerases"/>
    <property type="match status" value="1"/>
</dbReference>
<comment type="caution">
    <text evidence="2">The sequence shown here is derived from an EMBL/GenBank/DDBJ whole genome shotgun (WGS) entry which is preliminary data.</text>
</comment>